<evidence type="ECO:0000313" key="6">
    <source>
        <dbReference type="EMBL" id="KAB1204381.1"/>
    </source>
</evidence>
<comment type="similarity">
    <text evidence="2">Belongs to the lin-54 family.</text>
</comment>
<feature type="compositionally biased region" description="Polar residues" evidence="4">
    <location>
        <begin position="17"/>
        <end position="32"/>
    </location>
</feature>
<evidence type="ECO:0000256" key="2">
    <source>
        <dbReference type="ARBA" id="ARBA00007267"/>
    </source>
</evidence>
<dbReference type="OrthoDB" id="6283463at2759"/>
<organism evidence="6 7">
    <name type="scientific">Morella rubra</name>
    <name type="common">Chinese bayberry</name>
    <dbReference type="NCBI Taxonomy" id="262757"/>
    <lineage>
        <taxon>Eukaryota</taxon>
        <taxon>Viridiplantae</taxon>
        <taxon>Streptophyta</taxon>
        <taxon>Embryophyta</taxon>
        <taxon>Tracheophyta</taxon>
        <taxon>Spermatophyta</taxon>
        <taxon>Magnoliopsida</taxon>
        <taxon>eudicotyledons</taxon>
        <taxon>Gunneridae</taxon>
        <taxon>Pentapetalae</taxon>
        <taxon>rosids</taxon>
        <taxon>fabids</taxon>
        <taxon>Fagales</taxon>
        <taxon>Myricaceae</taxon>
        <taxon>Morella</taxon>
    </lineage>
</organism>
<dbReference type="EMBL" id="RXIC02000026">
    <property type="protein sequence ID" value="KAB1204381.1"/>
    <property type="molecule type" value="Genomic_DNA"/>
</dbReference>
<evidence type="ECO:0000256" key="1">
    <source>
        <dbReference type="ARBA" id="ARBA00004123"/>
    </source>
</evidence>
<dbReference type="PANTHER" id="PTHR12446">
    <property type="entry name" value="TESMIN/TSO1-RELATED"/>
    <property type="match status" value="1"/>
</dbReference>
<keyword evidence="7" id="KW-1185">Reference proteome</keyword>
<evidence type="ECO:0000313" key="7">
    <source>
        <dbReference type="Proteomes" id="UP000516437"/>
    </source>
</evidence>
<accession>A0A6A1UVS4</accession>
<dbReference type="InterPro" id="IPR028307">
    <property type="entry name" value="Lin-54_fam"/>
</dbReference>
<dbReference type="Proteomes" id="UP000516437">
    <property type="component" value="Chromosome 8"/>
</dbReference>
<dbReference type="PROSITE" id="PS51634">
    <property type="entry name" value="CRC"/>
    <property type="match status" value="1"/>
</dbReference>
<keyword evidence="3" id="KW-0539">Nucleus</keyword>
<name>A0A6A1UVS4_9ROSI</name>
<dbReference type="SMART" id="SM01114">
    <property type="entry name" value="CXC"/>
    <property type="match status" value="2"/>
</dbReference>
<sequence length="573" mass="62773">MPPELPARQQLPPMVQRSHSLQKLSSRTQASKQDSHRPRARANSEAKDGGTPKRQKQCNCKSSRCLKLYCECFAAGIYCRNCNCGNCQNNADNEAARQEAVGATLECNPNAFRPKIASSPHGFWDKRDAAKAQVVGKHSKGCQCRKSGCLKKYCECFQAKVLCSGNCKCMDCKFFEGSKERRALFHGDHNVIVHIQQAANEAINGATGSSGCEAPLASKKRKMRDYFRGVAAKDQSLQMTAEPQQENYLKSSLASSPLSVSQMDSTAVSESPRVKYRSLLANILPSQHVKDLCSLWVVLSDKATMALAGWPQLSKISAPDLSLYKGGREISEPFWLNAIKYSQCPHVYIEKRGKMDRQSERGNRETSVALSCNDGKRGHGSQNPIPDDWLSRNLMGRDGSNDFQSDGVDMDNGRPMSPGTLALMCDERDKMPNRVADHGQNTSQSSSNGNGFSVLYAEQERLVLTGFRNVLNWLIVRGSTKEMPSTVVNDTGNQQKQAENGNMIPGSERASDVEAYGHGILKSPAPRVPSGATAGTSLDEDSLENVPLPIGNGEIRSNTNGKSQVEREKVFLG</sequence>
<dbReference type="InterPro" id="IPR005172">
    <property type="entry name" value="CRC"/>
</dbReference>
<feature type="compositionally biased region" description="Basic and acidic residues" evidence="4">
    <location>
        <begin position="355"/>
        <end position="364"/>
    </location>
</feature>
<feature type="compositionally biased region" description="Polar residues" evidence="4">
    <location>
        <begin position="484"/>
        <end position="500"/>
    </location>
</feature>
<dbReference type="GO" id="GO:0006355">
    <property type="term" value="P:regulation of DNA-templated transcription"/>
    <property type="evidence" value="ECO:0007669"/>
    <property type="project" value="TreeGrafter"/>
</dbReference>
<comment type="subcellular location">
    <subcellularLocation>
        <location evidence="1">Nucleus</location>
    </subcellularLocation>
</comment>
<dbReference type="AlphaFoldDB" id="A0A6A1UVS4"/>
<feature type="region of interest" description="Disordered" evidence="4">
    <location>
        <begin position="521"/>
        <end position="573"/>
    </location>
</feature>
<evidence type="ECO:0000256" key="4">
    <source>
        <dbReference type="SAM" id="MobiDB-lite"/>
    </source>
</evidence>
<evidence type="ECO:0000259" key="5">
    <source>
        <dbReference type="PROSITE" id="PS51634"/>
    </source>
</evidence>
<evidence type="ECO:0000256" key="3">
    <source>
        <dbReference type="ARBA" id="ARBA00023242"/>
    </source>
</evidence>
<proteinExistence type="inferred from homology"/>
<dbReference type="InterPro" id="IPR033467">
    <property type="entry name" value="Tesmin/TSO1-like_CXC"/>
</dbReference>
<dbReference type="GO" id="GO:0005634">
    <property type="term" value="C:nucleus"/>
    <property type="evidence" value="ECO:0007669"/>
    <property type="project" value="UniProtKB-SubCell"/>
</dbReference>
<feature type="region of interest" description="Disordered" evidence="4">
    <location>
        <begin position="355"/>
        <end position="388"/>
    </location>
</feature>
<dbReference type="Pfam" id="PF03638">
    <property type="entry name" value="TCR"/>
    <property type="match status" value="2"/>
</dbReference>
<protein>
    <submittedName>
        <fullName evidence="6">Protein tesmin/TSO1-like CXC 5</fullName>
    </submittedName>
</protein>
<gene>
    <name evidence="6" type="ORF">CJ030_MR8G014168</name>
</gene>
<feature type="region of interest" description="Disordered" evidence="4">
    <location>
        <begin position="1"/>
        <end position="57"/>
    </location>
</feature>
<dbReference type="PANTHER" id="PTHR12446:SF49">
    <property type="entry name" value="CRC DOMAIN-CONTAINING PROTEIN"/>
    <property type="match status" value="1"/>
</dbReference>
<feature type="compositionally biased region" description="Basic and acidic residues" evidence="4">
    <location>
        <begin position="564"/>
        <end position="573"/>
    </location>
</feature>
<comment type="caution">
    <text evidence="6">The sequence shown here is derived from an EMBL/GenBank/DDBJ whole genome shotgun (WGS) entry which is preliminary data.</text>
</comment>
<feature type="domain" description="CRC" evidence="5">
    <location>
        <begin position="54"/>
        <end position="177"/>
    </location>
</feature>
<feature type="region of interest" description="Disordered" evidence="4">
    <location>
        <begin position="484"/>
        <end position="506"/>
    </location>
</feature>
<feature type="compositionally biased region" description="Basic and acidic residues" evidence="4">
    <location>
        <begin position="33"/>
        <end position="51"/>
    </location>
</feature>
<reference evidence="6 7" key="1">
    <citation type="journal article" date="2019" name="Plant Biotechnol. J.">
        <title>The red bayberry genome and genetic basis of sex determination.</title>
        <authorList>
            <person name="Jia H.M."/>
            <person name="Jia H.J."/>
            <person name="Cai Q.L."/>
            <person name="Wang Y."/>
            <person name="Zhao H.B."/>
            <person name="Yang W.F."/>
            <person name="Wang G.Y."/>
            <person name="Li Y.H."/>
            <person name="Zhan D.L."/>
            <person name="Shen Y.T."/>
            <person name="Niu Q.F."/>
            <person name="Chang L."/>
            <person name="Qiu J."/>
            <person name="Zhao L."/>
            <person name="Xie H.B."/>
            <person name="Fu W.Y."/>
            <person name="Jin J."/>
            <person name="Li X.W."/>
            <person name="Jiao Y."/>
            <person name="Zhou C.C."/>
            <person name="Tu T."/>
            <person name="Chai C.Y."/>
            <person name="Gao J.L."/>
            <person name="Fan L.J."/>
            <person name="van de Weg E."/>
            <person name="Wang J.Y."/>
            <person name="Gao Z.S."/>
        </authorList>
    </citation>
    <scope>NUCLEOTIDE SEQUENCE [LARGE SCALE GENOMIC DNA]</scope>
    <source>
        <tissue evidence="6">Leaves</tissue>
    </source>
</reference>